<keyword evidence="2" id="KW-1133">Transmembrane helix</keyword>
<keyword evidence="2" id="KW-0472">Membrane</keyword>
<organism evidence="4 5">
    <name type="scientific">Rhodococcus parequi</name>
    <dbReference type="NCBI Taxonomy" id="3137122"/>
    <lineage>
        <taxon>Bacteria</taxon>
        <taxon>Bacillati</taxon>
        <taxon>Actinomycetota</taxon>
        <taxon>Actinomycetes</taxon>
        <taxon>Mycobacteriales</taxon>
        <taxon>Nocardiaceae</taxon>
        <taxon>Rhodococcus</taxon>
    </lineage>
</organism>
<dbReference type="InterPro" id="IPR046151">
    <property type="entry name" value="DUF6153"/>
</dbReference>
<protein>
    <submittedName>
        <fullName evidence="4">DUF6153 family protein</fullName>
    </submittedName>
</protein>
<sequence>MPGQLRVTFARLVALCALALGVLAMHHVTTGTLADSASASGSASHHGPGPGGDSAPAAPGDPSDPGHAPDHGAFHLCLAVLVAATLTLAIWLLLRTARAQRVRLHRAAGPGGRAGRGPPFARTTSAFLSSLCILRV</sequence>
<accession>A0ABW9FDY0</accession>
<evidence type="ECO:0000256" key="1">
    <source>
        <dbReference type="SAM" id="MobiDB-lite"/>
    </source>
</evidence>
<keyword evidence="5" id="KW-1185">Reference proteome</keyword>
<evidence type="ECO:0000313" key="4">
    <source>
        <dbReference type="EMBL" id="MFM1723729.1"/>
    </source>
</evidence>
<dbReference type="RefSeq" id="WP_420164280.1">
    <property type="nucleotide sequence ID" value="NZ_JBDLNV010000003.1"/>
</dbReference>
<evidence type="ECO:0000256" key="3">
    <source>
        <dbReference type="SAM" id="SignalP"/>
    </source>
</evidence>
<reference evidence="4 5" key="1">
    <citation type="submission" date="2023-11" db="EMBL/GenBank/DDBJ databases">
        <authorList>
            <person name="Val-Calvo J."/>
            <person name="Scortti M."/>
            <person name="Vazquez-Boland J."/>
        </authorList>
    </citation>
    <scope>NUCLEOTIDE SEQUENCE [LARGE SCALE GENOMIC DNA]</scope>
    <source>
        <strain evidence="4 5">PAM 2766</strain>
    </source>
</reference>
<name>A0ABW9FDY0_9NOCA</name>
<comment type="caution">
    <text evidence="4">The sequence shown here is derived from an EMBL/GenBank/DDBJ whole genome shotgun (WGS) entry which is preliminary data.</text>
</comment>
<keyword evidence="3" id="KW-0732">Signal</keyword>
<dbReference type="Proteomes" id="UP001629745">
    <property type="component" value="Unassembled WGS sequence"/>
</dbReference>
<feature type="transmembrane region" description="Helical" evidence="2">
    <location>
        <begin position="73"/>
        <end position="94"/>
    </location>
</feature>
<proteinExistence type="predicted"/>
<feature type="signal peptide" evidence="3">
    <location>
        <begin position="1"/>
        <end position="19"/>
    </location>
</feature>
<evidence type="ECO:0000313" key="5">
    <source>
        <dbReference type="Proteomes" id="UP001629745"/>
    </source>
</evidence>
<feature type="chain" id="PRO_5045263313" evidence="3">
    <location>
        <begin position="20"/>
        <end position="136"/>
    </location>
</feature>
<gene>
    <name evidence="4" type="ORF">ABEU20_002301</name>
</gene>
<keyword evidence="2" id="KW-0812">Transmembrane</keyword>
<dbReference type="Pfam" id="PF19650">
    <property type="entry name" value="DUF6153"/>
    <property type="match status" value="1"/>
</dbReference>
<dbReference type="EMBL" id="JBDLNV010000003">
    <property type="protein sequence ID" value="MFM1723729.1"/>
    <property type="molecule type" value="Genomic_DNA"/>
</dbReference>
<evidence type="ECO:0000256" key="2">
    <source>
        <dbReference type="SAM" id="Phobius"/>
    </source>
</evidence>
<feature type="region of interest" description="Disordered" evidence="1">
    <location>
        <begin position="35"/>
        <end position="66"/>
    </location>
</feature>